<dbReference type="SUPFAM" id="SSF50978">
    <property type="entry name" value="WD40 repeat-like"/>
    <property type="match status" value="2"/>
</dbReference>
<feature type="repeat" description="WD" evidence="3">
    <location>
        <begin position="1261"/>
        <end position="1296"/>
    </location>
</feature>
<dbReference type="Gene3D" id="2.130.10.10">
    <property type="entry name" value="YVTN repeat-like/Quinoprotein amine dehydrogenase"/>
    <property type="match status" value="3"/>
</dbReference>
<proteinExistence type="predicted"/>
<keyword evidence="7" id="KW-1185">Reference proteome</keyword>
<feature type="repeat" description="WD" evidence="3">
    <location>
        <begin position="977"/>
        <end position="1018"/>
    </location>
</feature>
<dbReference type="eggNOG" id="COG2319">
    <property type="taxonomic scope" value="Bacteria"/>
</dbReference>
<feature type="domain" description="Novel STAND NTPase 1" evidence="5">
    <location>
        <begin position="201"/>
        <end position="710"/>
    </location>
</feature>
<evidence type="ECO:0000256" key="3">
    <source>
        <dbReference type="PROSITE-ProRule" id="PRU00221"/>
    </source>
</evidence>
<name>I3YE73_THIV6</name>
<dbReference type="InterPro" id="IPR015943">
    <property type="entry name" value="WD40/YVTN_repeat-like_dom_sf"/>
</dbReference>
<dbReference type="InterPro" id="IPR036322">
    <property type="entry name" value="WD40_repeat_dom_sf"/>
</dbReference>
<sequence>MTEPKVRIFVSSPSDVEHERALVKDIIEALAQEYRPYFQLQAVLWEEEALTAARSFQAGLLRPSECEIVLVMLWTRLGTPLADDPYGGMTGTEWEFVDAVDASARQDTPEVLVYRKTAPRLVDINNAEAIRAAVSDRDRLDVFFRTHFFNPDGSFRRAFRQFENDTAFRDLVETQLRKLLNRRISAERRFAAGVIEWRGSPFRAQGPFDVGDERVFTGRETETRELVARLDGLRGKGQGARDKGQGLLLLTGPSGVGKTSLLRAGLLPHLVRPFLLTGVAACRWCLVAPDPEDPLDSLARALVSPGMLGASLAAFGLDAERLAKLFASAPTVGADQIRAALAQTVNDDLQQTGGREGRLQLAVILDPLDGLFAEARLDAPRTQTFADTLAALAAQEGIWIVAALGSQHLPGLTRFQALTDLLDEQSCYRLEPPALGRIRQVMEIPARVAGIEFEAMGRDSGHGLVEALESEASAVTHWPALLEQTLEDLYRQLVSSETAQDSLLTLRAYQAIGGLSGALLKRADDLWQTLDEETRGALPMLCRALLALEGGHQARASAREGNLQTLLRDDRCATLTQVFIAARLVVAESVWDPAQRSLCPVIEITLGASLRHLLAQLREEWRARFKLGQTADSLDAFLAAPATDLAETESAADPTLQWEEYRAIASFAHPALFQRWGPVRDWLANPDNRRDLTLRSQIARQARLWKRTDCNREYLLGEVGHAAARVFAQAHGEELEPLEQEFLERSWSRLQWQRRRNRRVIGALLAVLMLFAGVALYALWDASRQTLLNRQSGLLREAEIAIGRGNTPEAIRLGLAAGPDLPEVGTDVLSRALSSNRLLAMQRIGDTAEQAFSDDGEYLATLSTGKGAQLWARRGNGFEPASEPASELAGPDLPIHAIRFAGHGERRTLLGIGATGVWRLPAPAGQPPDWSCGEIKETAIALDPEGRFLALAHEMPPDRFAVCLLDLSRPGPPLWNRPQHSAAVRSLDFAPDGTRLVSASRDGLAKVMDTLSGDERLVLPRDGTPGRPALRAVFNADGTRIAVSSLDERVRLYDPSGNQLAELGSIQRGNRRVRIHQSTVRDLAFSPDGLSLAVGDGTGQLVRWDLRTKSAEVIGQHDLGIDRIEISRHPDPNRGEHLILSVSQDRTARLWTLETGRELAVFSHEQAIAEARFSQDGRFVMTTARPDGSARLWSTESANPLAARLDQEDHVWHLAMAETPAISGGDARALLIATAAYDGRVEVWKDDRQSSAAPPVKLKSLDGHQGRVRRVAFSPSARWLTSAGSDGTARLWALHTDAACALRVASQEQVCRTAGALDCPNVYRILFAPDERWLLTASSDPDQPVRFWDPETCSALPLPDIFGASKGRIRSAAIANPAPDATLLATGNDQGRVQLLRRDRQGAWTQVCQWDAHSAVIAELTFSRDGHWLAAASRDGRASLYRIGAGPCGEPRYLDGQAGSLYDVQFAPDGKALATASLESKAHVWSLDGTLLAELGGHTNRVISAQFSPDGRWILTASRDGTVRIWKRPLRAQIQSMDAYLTLDANLGAVTHAAFSPDGQRIGAGYWENAALLWRLWDEDARPDRHLERLWGKNRARLQVIREAIRFRDGFRLER</sequence>
<feature type="repeat" description="WD" evidence="3">
    <location>
        <begin position="1454"/>
        <end position="1488"/>
    </location>
</feature>
<dbReference type="PANTHER" id="PTHR22847:SF637">
    <property type="entry name" value="WD REPEAT DOMAIN 5B"/>
    <property type="match status" value="1"/>
</dbReference>
<dbReference type="CDD" id="cd00200">
    <property type="entry name" value="WD40"/>
    <property type="match status" value="2"/>
</dbReference>
<evidence type="ECO:0000256" key="2">
    <source>
        <dbReference type="ARBA" id="ARBA00022737"/>
    </source>
</evidence>
<dbReference type="RefSeq" id="WP_014779695.1">
    <property type="nucleotide sequence ID" value="NC_018012.1"/>
</dbReference>
<dbReference type="SMART" id="SM00320">
    <property type="entry name" value="WD40"/>
    <property type="match status" value="11"/>
</dbReference>
<evidence type="ECO:0000256" key="1">
    <source>
        <dbReference type="ARBA" id="ARBA00022574"/>
    </source>
</evidence>
<dbReference type="STRING" id="765911.Thivi_3421"/>
<dbReference type="InterPro" id="IPR024977">
    <property type="entry name" value="Apc4-like_WD40_dom"/>
</dbReference>
<feature type="repeat" description="WD" evidence="3">
    <location>
        <begin position="1161"/>
        <end position="1203"/>
    </location>
</feature>
<gene>
    <name evidence="6" type="ordered locus">Thivi_3421</name>
</gene>
<organism evidence="6 7">
    <name type="scientific">Thiocystis violascens (strain ATCC 17096 / DSM 198 / 6111)</name>
    <name type="common">Chromatium violascens</name>
    <dbReference type="NCBI Taxonomy" id="765911"/>
    <lineage>
        <taxon>Bacteria</taxon>
        <taxon>Pseudomonadati</taxon>
        <taxon>Pseudomonadota</taxon>
        <taxon>Gammaproteobacteria</taxon>
        <taxon>Chromatiales</taxon>
        <taxon>Chromatiaceae</taxon>
        <taxon>Thiocystis</taxon>
    </lineage>
</organism>
<dbReference type="PROSITE" id="PS50294">
    <property type="entry name" value="WD_REPEATS_REGION"/>
    <property type="match status" value="4"/>
</dbReference>
<reference evidence="6 7" key="1">
    <citation type="submission" date="2012-06" db="EMBL/GenBank/DDBJ databases">
        <title>Complete sequence of Thiocystis violascens DSM 198.</title>
        <authorList>
            <consortium name="US DOE Joint Genome Institute"/>
            <person name="Lucas S."/>
            <person name="Han J."/>
            <person name="Lapidus A."/>
            <person name="Cheng J.-F."/>
            <person name="Goodwin L."/>
            <person name="Pitluck S."/>
            <person name="Peters L."/>
            <person name="Ovchinnikova G."/>
            <person name="Teshima H."/>
            <person name="Detter J.C."/>
            <person name="Han C."/>
            <person name="Tapia R."/>
            <person name="Land M."/>
            <person name="Hauser L."/>
            <person name="Kyrpides N."/>
            <person name="Ivanova N."/>
            <person name="Pagani I."/>
            <person name="Vogl K."/>
            <person name="Liu Z."/>
            <person name="Frigaard N.-U."/>
            <person name="Bryant D."/>
            <person name="Woyke T."/>
        </authorList>
    </citation>
    <scope>NUCLEOTIDE SEQUENCE [LARGE SCALE GENOMIC DNA]</scope>
    <source>
        <strain evidence="7">ATCC 17096 / DSM 198 / 6111</strain>
    </source>
</reference>
<feature type="repeat" description="WD" evidence="3">
    <location>
        <begin position="1073"/>
        <end position="1114"/>
    </location>
</feature>
<protein>
    <submittedName>
        <fullName evidence="6">WD40 repeat-containing protein</fullName>
    </submittedName>
</protein>
<dbReference type="InterPro" id="IPR001680">
    <property type="entry name" value="WD40_rpt"/>
</dbReference>
<dbReference type="PANTHER" id="PTHR22847">
    <property type="entry name" value="WD40 REPEAT PROTEIN"/>
    <property type="match status" value="1"/>
</dbReference>
<dbReference type="PROSITE" id="PS50082">
    <property type="entry name" value="WD_REPEATS_2"/>
    <property type="match status" value="6"/>
</dbReference>
<dbReference type="OrthoDB" id="6195244at2"/>
<evidence type="ECO:0000259" key="5">
    <source>
        <dbReference type="Pfam" id="PF20703"/>
    </source>
</evidence>
<evidence type="ECO:0000313" key="6">
    <source>
        <dbReference type="EMBL" id="AFL75291.1"/>
    </source>
</evidence>
<accession>I3YE73</accession>
<feature type="domain" description="Anaphase-promoting complex subunit 4-like WD40" evidence="4">
    <location>
        <begin position="1379"/>
        <end position="1446"/>
    </location>
</feature>
<dbReference type="Proteomes" id="UP000006062">
    <property type="component" value="Chromosome"/>
</dbReference>
<evidence type="ECO:0000313" key="7">
    <source>
        <dbReference type="Proteomes" id="UP000006062"/>
    </source>
</evidence>
<dbReference type="EMBL" id="CP003154">
    <property type="protein sequence ID" value="AFL75291.1"/>
    <property type="molecule type" value="Genomic_DNA"/>
</dbReference>
<dbReference type="Pfam" id="PF00400">
    <property type="entry name" value="WD40"/>
    <property type="match status" value="6"/>
</dbReference>
<evidence type="ECO:0000259" key="4">
    <source>
        <dbReference type="Pfam" id="PF12894"/>
    </source>
</evidence>
<keyword evidence="1 3" id="KW-0853">WD repeat</keyword>
<dbReference type="Pfam" id="PF20703">
    <property type="entry name" value="nSTAND1"/>
    <property type="match status" value="1"/>
</dbReference>
<dbReference type="InterPro" id="IPR049052">
    <property type="entry name" value="nSTAND1"/>
</dbReference>
<dbReference type="SUPFAM" id="SSF52540">
    <property type="entry name" value="P-loop containing nucleoside triphosphate hydrolases"/>
    <property type="match status" value="1"/>
</dbReference>
<dbReference type="KEGG" id="tvi:Thivi_3421"/>
<keyword evidence="2" id="KW-0677">Repeat</keyword>
<dbReference type="InterPro" id="IPR027417">
    <property type="entry name" value="P-loop_NTPase"/>
</dbReference>
<dbReference type="HOGENOM" id="CLU_244635_0_0_6"/>
<dbReference type="Pfam" id="PF12894">
    <property type="entry name" value="ANAPC4_WD40"/>
    <property type="match status" value="1"/>
</dbReference>
<feature type="repeat" description="WD" evidence="3">
    <location>
        <begin position="1495"/>
        <end position="1527"/>
    </location>
</feature>